<organism evidence="2 3">
    <name type="scientific">Gonapodya prolifera (strain JEL478)</name>
    <name type="common">Monoblepharis prolifera</name>
    <dbReference type="NCBI Taxonomy" id="1344416"/>
    <lineage>
        <taxon>Eukaryota</taxon>
        <taxon>Fungi</taxon>
        <taxon>Fungi incertae sedis</taxon>
        <taxon>Chytridiomycota</taxon>
        <taxon>Chytridiomycota incertae sedis</taxon>
        <taxon>Monoblepharidomycetes</taxon>
        <taxon>Monoblepharidales</taxon>
        <taxon>Gonapodyaceae</taxon>
        <taxon>Gonapodya</taxon>
    </lineage>
</organism>
<evidence type="ECO:0000259" key="1">
    <source>
        <dbReference type="Pfam" id="PF05057"/>
    </source>
</evidence>
<evidence type="ECO:0000313" key="2">
    <source>
        <dbReference type="EMBL" id="KXS12424.1"/>
    </source>
</evidence>
<feature type="domain" description="DUF676" evidence="1">
    <location>
        <begin position="58"/>
        <end position="141"/>
    </location>
</feature>
<dbReference type="EMBL" id="KQ965788">
    <property type="protein sequence ID" value="KXS12424.1"/>
    <property type="molecule type" value="Genomic_DNA"/>
</dbReference>
<reference evidence="2 3" key="1">
    <citation type="journal article" date="2015" name="Genome Biol. Evol.">
        <title>Phylogenomic analyses indicate that early fungi evolved digesting cell walls of algal ancestors of land plants.</title>
        <authorList>
            <person name="Chang Y."/>
            <person name="Wang S."/>
            <person name="Sekimoto S."/>
            <person name="Aerts A.L."/>
            <person name="Choi C."/>
            <person name="Clum A."/>
            <person name="LaButti K.M."/>
            <person name="Lindquist E.A."/>
            <person name="Yee Ngan C."/>
            <person name="Ohm R.A."/>
            <person name="Salamov A.A."/>
            <person name="Grigoriev I.V."/>
            <person name="Spatafora J.W."/>
            <person name="Berbee M.L."/>
        </authorList>
    </citation>
    <scope>NUCLEOTIDE SEQUENCE [LARGE SCALE GENOMIC DNA]</scope>
    <source>
        <strain evidence="2 3">JEL478</strain>
    </source>
</reference>
<dbReference type="AlphaFoldDB" id="A0A139A6U7"/>
<dbReference type="Pfam" id="PF05057">
    <property type="entry name" value="DUF676"/>
    <property type="match status" value="1"/>
</dbReference>
<accession>A0A139A6U7</accession>
<dbReference type="Proteomes" id="UP000070544">
    <property type="component" value="Unassembled WGS sequence"/>
</dbReference>
<keyword evidence="3" id="KW-1185">Reference proteome</keyword>
<evidence type="ECO:0000313" key="3">
    <source>
        <dbReference type="Proteomes" id="UP000070544"/>
    </source>
</evidence>
<protein>
    <recommendedName>
        <fullName evidence="1">DUF676 domain-containing protein</fullName>
    </recommendedName>
</protein>
<gene>
    <name evidence="2" type="ORF">M427DRAFT_397121</name>
</gene>
<dbReference type="InterPro" id="IPR007751">
    <property type="entry name" value="DUF676_lipase-like"/>
</dbReference>
<dbReference type="OrthoDB" id="273452at2759"/>
<name>A0A139A6U7_GONPJ</name>
<proteinExistence type="predicted"/>
<sequence length="329" mass="36105">MNSMGSRSVGYSPHRANSYALKTHNGLEVIAALALNETIEFLESMMESVITSGRVRFRLLSYLTVSTPHLGIRSTNPLLHFAFWLAGKTGREISLADVDVPGAHLIERLADRDAPWAKAVDLFRFKTLIGVVKADFVTFETATASRSNPHTTELETVREGFLILSYEGFDVTTSTIENGDTTDHQTEEAGSKNSAAGDRRYWENVFSPSFPHMVSWIAKDVTAVDSSPHISTGLPNRYFAPTYNPSNILPIADSLSALSLRVFESFKNFRRAAVSLKLPGILDRFNVHALACGKQVSGVSNAALTTTQHSAEWLASLLVTDFLVPTPSR</sequence>